<dbReference type="SUPFAM" id="SSF51294">
    <property type="entry name" value="Hedgehog/intein (Hint) domain"/>
    <property type="match status" value="1"/>
</dbReference>
<proteinExistence type="predicted"/>
<feature type="non-terminal residue" evidence="2">
    <location>
        <position position="162"/>
    </location>
</feature>
<dbReference type="RefSeq" id="WP_350392982.1">
    <property type="nucleotide sequence ID" value="NZ_JBELQE010000038.1"/>
</dbReference>
<evidence type="ECO:0000313" key="2">
    <source>
        <dbReference type="EMBL" id="MER2249496.1"/>
    </source>
</evidence>
<accession>A0ABV1QJC4</accession>
<feature type="domain" description="Hedgehog/Intein (Hint)" evidence="1">
    <location>
        <begin position="115"/>
        <end position="161"/>
    </location>
</feature>
<dbReference type="InterPro" id="IPR036844">
    <property type="entry name" value="Hint_dom_sf"/>
</dbReference>
<comment type="caution">
    <text evidence="2">The sequence shown here is derived from an EMBL/GenBank/DDBJ whole genome shotgun (WGS) entry which is preliminary data.</text>
</comment>
<evidence type="ECO:0000259" key="1">
    <source>
        <dbReference type="Pfam" id="PF13403"/>
    </source>
</evidence>
<name>A0ABV1QJC4_9HYPH</name>
<sequence>MALPIVFNNVTYGVDFLSQDNDGVQSGVFENDGNNDVPYVFNGTISNVGDPVTLTNTATNTQFNLYATNLDNANQIVLSENPDGSGFAILVSNTQVTEGQTETFSENTLGDFTPVCFVTGTTIRTSRGEIAVEDLQVGDLAVTASGTLRPITWIGHRAMTAA</sequence>
<gene>
    <name evidence="2" type="ORF">ABS772_06155</name>
</gene>
<dbReference type="Pfam" id="PF13403">
    <property type="entry name" value="Hint_2"/>
    <property type="match status" value="1"/>
</dbReference>
<organism evidence="2 3">
    <name type="scientific">Methylorubrum podarium</name>
    <dbReference type="NCBI Taxonomy" id="200476"/>
    <lineage>
        <taxon>Bacteria</taxon>
        <taxon>Pseudomonadati</taxon>
        <taxon>Pseudomonadota</taxon>
        <taxon>Alphaproteobacteria</taxon>
        <taxon>Hyphomicrobiales</taxon>
        <taxon>Methylobacteriaceae</taxon>
        <taxon>Methylorubrum</taxon>
    </lineage>
</organism>
<protein>
    <submittedName>
        <fullName evidence="2">Hint domain-containing protein</fullName>
    </submittedName>
</protein>
<dbReference type="InterPro" id="IPR028992">
    <property type="entry name" value="Hedgehog/Intein_dom"/>
</dbReference>
<reference evidence="2 3" key="1">
    <citation type="submission" date="2024-06" db="EMBL/GenBank/DDBJ databases">
        <authorList>
            <person name="Campbell A.G."/>
        </authorList>
    </citation>
    <scope>NUCLEOTIDE SEQUENCE [LARGE SCALE GENOMIC DNA]</scope>
    <source>
        <strain evidence="2 3">EM12</strain>
    </source>
</reference>
<evidence type="ECO:0000313" key="3">
    <source>
        <dbReference type="Proteomes" id="UP001480955"/>
    </source>
</evidence>
<dbReference type="Proteomes" id="UP001480955">
    <property type="component" value="Unassembled WGS sequence"/>
</dbReference>
<keyword evidence="3" id="KW-1185">Reference proteome</keyword>
<dbReference type="EMBL" id="JBELQE010000038">
    <property type="protein sequence ID" value="MER2249496.1"/>
    <property type="molecule type" value="Genomic_DNA"/>
</dbReference>